<evidence type="ECO:0000313" key="4">
    <source>
        <dbReference type="Proteomes" id="UP000199679"/>
    </source>
</evidence>
<dbReference type="EMBL" id="LT629740">
    <property type="protein sequence ID" value="SDT41505.1"/>
    <property type="molecule type" value="Genomic_DNA"/>
</dbReference>
<feature type="signal peptide" evidence="2">
    <location>
        <begin position="1"/>
        <end position="25"/>
    </location>
</feature>
<accession>A0A1H2A6A7</accession>
<organism evidence="3 4">
    <name type="scientific">Mucilaginibacter mallensis</name>
    <dbReference type="NCBI Taxonomy" id="652787"/>
    <lineage>
        <taxon>Bacteria</taxon>
        <taxon>Pseudomonadati</taxon>
        <taxon>Bacteroidota</taxon>
        <taxon>Sphingobacteriia</taxon>
        <taxon>Sphingobacteriales</taxon>
        <taxon>Sphingobacteriaceae</taxon>
        <taxon>Mucilaginibacter</taxon>
    </lineage>
</organism>
<keyword evidence="1" id="KW-0472">Membrane</keyword>
<reference evidence="3 4" key="1">
    <citation type="submission" date="2016-10" db="EMBL/GenBank/DDBJ databases">
        <authorList>
            <person name="de Groot N.N."/>
        </authorList>
    </citation>
    <scope>NUCLEOTIDE SEQUENCE [LARGE SCALE GENOMIC DNA]</scope>
    <source>
        <strain evidence="3 4">MP1X4</strain>
    </source>
</reference>
<evidence type="ECO:0000313" key="3">
    <source>
        <dbReference type="EMBL" id="SDT41505.1"/>
    </source>
</evidence>
<gene>
    <name evidence="3" type="ORF">SAMN05216490_3397</name>
</gene>
<sequence>MCNTLSPFCICLLFMVAFFSPSVIARNEAIPDCAERDCFSYTCLMVSLVAKTSLFVLIQKVTKKIKTTRMLLRSLPVLHAFFAVRHIRAFTSHKKLNRHSRLYAGPPLLSGPMLFLFFFLSVEQLRAKSGKTMVALCVAGHSRFLLKRKGQVSSDSRVKI</sequence>
<keyword evidence="1" id="KW-1133">Transmembrane helix</keyword>
<feature type="transmembrane region" description="Helical" evidence="1">
    <location>
        <begin position="70"/>
        <end position="90"/>
    </location>
</feature>
<keyword evidence="1" id="KW-0812">Transmembrane</keyword>
<feature type="transmembrane region" description="Helical" evidence="1">
    <location>
        <begin position="102"/>
        <end position="122"/>
    </location>
</feature>
<dbReference type="Proteomes" id="UP000199679">
    <property type="component" value="Chromosome I"/>
</dbReference>
<proteinExistence type="predicted"/>
<feature type="chain" id="PRO_5009268486" evidence="2">
    <location>
        <begin position="26"/>
        <end position="160"/>
    </location>
</feature>
<dbReference type="AlphaFoldDB" id="A0A1H2A6A7"/>
<keyword evidence="4" id="KW-1185">Reference proteome</keyword>
<name>A0A1H2A6A7_MUCMA</name>
<protein>
    <submittedName>
        <fullName evidence="3">Uncharacterized protein</fullName>
    </submittedName>
</protein>
<evidence type="ECO:0000256" key="2">
    <source>
        <dbReference type="SAM" id="SignalP"/>
    </source>
</evidence>
<keyword evidence="2" id="KW-0732">Signal</keyword>
<feature type="transmembrane region" description="Helical" evidence="1">
    <location>
        <begin position="39"/>
        <end position="58"/>
    </location>
</feature>
<evidence type="ECO:0000256" key="1">
    <source>
        <dbReference type="SAM" id="Phobius"/>
    </source>
</evidence>